<name>A0AAV7LDF1_PLEWA</name>
<protein>
    <recommendedName>
        <fullName evidence="3">Secreted protein</fullName>
    </recommendedName>
</protein>
<evidence type="ECO:0008006" key="3">
    <source>
        <dbReference type="Google" id="ProtNLM"/>
    </source>
</evidence>
<dbReference type="Proteomes" id="UP001066276">
    <property type="component" value="Chromosome 11"/>
</dbReference>
<dbReference type="EMBL" id="JANPWB010000015">
    <property type="protein sequence ID" value="KAJ1088495.1"/>
    <property type="molecule type" value="Genomic_DNA"/>
</dbReference>
<evidence type="ECO:0000313" key="1">
    <source>
        <dbReference type="EMBL" id="KAJ1088495.1"/>
    </source>
</evidence>
<evidence type="ECO:0000313" key="2">
    <source>
        <dbReference type="Proteomes" id="UP001066276"/>
    </source>
</evidence>
<organism evidence="1 2">
    <name type="scientific">Pleurodeles waltl</name>
    <name type="common">Iberian ribbed newt</name>
    <dbReference type="NCBI Taxonomy" id="8319"/>
    <lineage>
        <taxon>Eukaryota</taxon>
        <taxon>Metazoa</taxon>
        <taxon>Chordata</taxon>
        <taxon>Craniata</taxon>
        <taxon>Vertebrata</taxon>
        <taxon>Euteleostomi</taxon>
        <taxon>Amphibia</taxon>
        <taxon>Batrachia</taxon>
        <taxon>Caudata</taxon>
        <taxon>Salamandroidea</taxon>
        <taxon>Salamandridae</taxon>
        <taxon>Pleurodelinae</taxon>
        <taxon>Pleurodeles</taxon>
    </lineage>
</organism>
<keyword evidence="2" id="KW-1185">Reference proteome</keyword>
<comment type="caution">
    <text evidence="1">The sequence shown here is derived from an EMBL/GenBank/DDBJ whole genome shotgun (WGS) entry which is preliminary data.</text>
</comment>
<sequence length="80" mass="8905">MRSGFGVCFRCVRAATPLRTLRGFSRSCRQFCWVYECLIKCLRLQARFQSIAAGRNKVDQTHGCIAGLGTVGATPTQTIY</sequence>
<dbReference type="AlphaFoldDB" id="A0AAV7LDF1"/>
<accession>A0AAV7LDF1</accession>
<gene>
    <name evidence="1" type="ORF">NDU88_001652</name>
</gene>
<proteinExistence type="predicted"/>
<reference evidence="1" key="1">
    <citation type="journal article" date="2022" name="bioRxiv">
        <title>Sequencing and chromosome-scale assembly of the giantPleurodeles waltlgenome.</title>
        <authorList>
            <person name="Brown T."/>
            <person name="Elewa A."/>
            <person name="Iarovenko S."/>
            <person name="Subramanian E."/>
            <person name="Araus A.J."/>
            <person name="Petzold A."/>
            <person name="Susuki M."/>
            <person name="Suzuki K.-i.T."/>
            <person name="Hayashi T."/>
            <person name="Toyoda A."/>
            <person name="Oliveira C."/>
            <person name="Osipova E."/>
            <person name="Leigh N.D."/>
            <person name="Simon A."/>
            <person name="Yun M.H."/>
        </authorList>
    </citation>
    <scope>NUCLEOTIDE SEQUENCE</scope>
    <source>
        <strain evidence="1">20211129_DDA</strain>
        <tissue evidence="1">Liver</tissue>
    </source>
</reference>